<accession>A0A2A6C1U8</accession>
<evidence type="ECO:0000313" key="1">
    <source>
        <dbReference type="EnsemblMetazoa" id="PPA30454.1"/>
    </source>
</evidence>
<reference evidence="2" key="1">
    <citation type="journal article" date="2008" name="Nat. Genet.">
        <title>The Pristionchus pacificus genome provides a unique perspective on nematode lifestyle and parasitism.</title>
        <authorList>
            <person name="Dieterich C."/>
            <person name="Clifton S.W."/>
            <person name="Schuster L.N."/>
            <person name="Chinwalla A."/>
            <person name="Delehaunty K."/>
            <person name="Dinkelacker I."/>
            <person name="Fulton L."/>
            <person name="Fulton R."/>
            <person name="Godfrey J."/>
            <person name="Minx P."/>
            <person name="Mitreva M."/>
            <person name="Roeseler W."/>
            <person name="Tian H."/>
            <person name="Witte H."/>
            <person name="Yang S.P."/>
            <person name="Wilson R.K."/>
            <person name="Sommer R.J."/>
        </authorList>
    </citation>
    <scope>NUCLEOTIDE SEQUENCE [LARGE SCALE GENOMIC DNA]</scope>
    <source>
        <strain evidence="2">PS312</strain>
    </source>
</reference>
<keyword evidence="2" id="KW-1185">Reference proteome</keyword>
<evidence type="ECO:0000313" key="2">
    <source>
        <dbReference type="Proteomes" id="UP000005239"/>
    </source>
</evidence>
<dbReference type="EnsemblMetazoa" id="PPA30454.1">
    <property type="protein sequence ID" value="PPA30454.1"/>
    <property type="gene ID" value="WBGene00203322"/>
</dbReference>
<sequence>MVEALVIFDYAQTVGVTVCLAITLPLAAFVYSKLILAQPFSASYTFKLIVINGATELLNALMYLFVYQLTSFSFATEFYIAVQEAALATPLGRAYDIIICREIVFSIQNDHKMFIVSMTLSILLTSISLLDFCYTTSVYNYVKLGDETVIFPGLIITNDIFRKISYIIIVVTSLGTFLINMFLVVLIMRERKFISIAERRKFKVEKGLVITSIIAYSTYMVHFANTLISRYFKVTFSGYAQWLFLGVKSISPFWCLIIFTPSVRRIITRKKETPVPTMHFRTRSVLN</sequence>
<proteinExistence type="predicted"/>
<protein>
    <submittedName>
        <fullName evidence="1">Uncharacterized protein</fullName>
    </submittedName>
</protein>
<gene>
    <name evidence="1" type="primary">WBGene00203322</name>
</gene>
<reference evidence="1" key="2">
    <citation type="submission" date="2022-06" db="UniProtKB">
        <authorList>
            <consortium name="EnsemblMetazoa"/>
        </authorList>
    </citation>
    <scope>IDENTIFICATION</scope>
    <source>
        <strain evidence="1">PS312</strain>
    </source>
</reference>
<organism evidence="1 2">
    <name type="scientific">Pristionchus pacificus</name>
    <name type="common">Parasitic nematode worm</name>
    <dbReference type="NCBI Taxonomy" id="54126"/>
    <lineage>
        <taxon>Eukaryota</taxon>
        <taxon>Metazoa</taxon>
        <taxon>Ecdysozoa</taxon>
        <taxon>Nematoda</taxon>
        <taxon>Chromadorea</taxon>
        <taxon>Rhabditida</taxon>
        <taxon>Rhabditina</taxon>
        <taxon>Diplogasteromorpha</taxon>
        <taxon>Diplogasteroidea</taxon>
        <taxon>Neodiplogasteridae</taxon>
        <taxon>Pristionchus</taxon>
    </lineage>
</organism>
<dbReference type="Proteomes" id="UP000005239">
    <property type="component" value="Unassembled WGS sequence"/>
</dbReference>
<dbReference type="AlphaFoldDB" id="A0A2A6C1U8"/>
<accession>A0A8R1YLA8</accession>
<name>A0A2A6C1U8_PRIPA</name>